<evidence type="ECO:0000313" key="3">
    <source>
        <dbReference type="Proteomes" id="UP000694385"/>
    </source>
</evidence>
<keyword evidence="3" id="KW-1185">Reference proteome</keyword>
<dbReference type="AlphaFoldDB" id="A0A8C5KBF7"/>
<feature type="domain" description="Nucleolus and neural progenitor protein-like N-terminal" evidence="1">
    <location>
        <begin position="12"/>
        <end position="112"/>
    </location>
</feature>
<organism evidence="2 3">
    <name type="scientific">Jaculus jaculus</name>
    <name type="common">Lesser Egyptian jerboa</name>
    <dbReference type="NCBI Taxonomy" id="51337"/>
    <lineage>
        <taxon>Eukaryota</taxon>
        <taxon>Metazoa</taxon>
        <taxon>Chordata</taxon>
        <taxon>Craniata</taxon>
        <taxon>Vertebrata</taxon>
        <taxon>Euteleostomi</taxon>
        <taxon>Mammalia</taxon>
        <taxon>Eutheria</taxon>
        <taxon>Euarchontoglires</taxon>
        <taxon>Glires</taxon>
        <taxon>Rodentia</taxon>
        <taxon>Myomorpha</taxon>
        <taxon>Dipodoidea</taxon>
        <taxon>Dipodidae</taxon>
        <taxon>Dipodinae</taxon>
        <taxon>Jaculus</taxon>
    </lineage>
</organism>
<reference evidence="2" key="1">
    <citation type="submission" date="2025-08" db="UniProtKB">
        <authorList>
            <consortium name="Ensembl"/>
        </authorList>
    </citation>
    <scope>IDENTIFICATION</scope>
</reference>
<dbReference type="Ensembl" id="ENSJJAT00000013191.1">
    <property type="protein sequence ID" value="ENSJJAP00000006794.1"/>
    <property type="gene ID" value="ENSJJAG00000011360.1"/>
</dbReference>
<dbReference type="GO" id="GO:0045747">
    <property type="term" value="P:positive regulation of Notch signaling pathway"/>
    <property type="evidence" value="ECO:0007669"/>
    <property type="project" value="TreeGrafter"/>
</dbReference>
<reference evidence="2" key="2">
    <citation type="submission" date="2025-09" db="UniProtKB">
        <authorList>
            <consortium name="Ensembl"/>
        </authorList>
    </citation>
    <scope>IDENTIFICATION</scope>
</reference>
<dbReference type="PANTHER" id="PTHR34761">
    <property type="entry name" value="NUCLEOLUS AND NEURAL PROGENITOR PROTEIN"/>
    <property type="match status" value="1"/>
</dbReference>
<dbReference type="InterPro" id="IPR027951">
    <property type="entry name" value="Nepro_N"/>
</dbReference>
<dbReference type="Pfam" id="PF14780">
    <property type="entry name" value="NEPRO_N"/>
    <property type="match status" value="1"/>
</dbReference>
<dbReference type="GeneTree" id="ENSGT00390000007644"/>
<dbReference type="GO" id="GO:0005634">
    <property type="term" value="C:nucleus"/>
    <property type="evidence" value="ECO:0007669"/>
    <property type="project" value="TreeGrafter"/>
</dbReference>
<dbReference type="PANTHER" id="PTHR34761:SF1">
    <property type="entry name" value="NUCLEOLUS AND NEURAL PROGENITOR PROTEIN"/>
    <property type="match status" value="1"/>
</dbReference>
<proteinExistence type="predicted"/>
<accession>A0A8C5KBF7</accession>
<name>A0A8C5KBF7_JACJA</name>
<dbReference type="InterPro" id="IPR052835">
    <property type="entry name" value="Nepro"/>
</dbReference>
<evidence type="ECO:0000313" key="2">
    <source>
        <dbReference type="Ensembl" id="ENSJJAP00000006794.1"/>
    </source>
</evidence>
<sequence length="235" mass="26395">MAAAVLPGAEPWNRVRIPRAGSRSTVTVRDAGAALDLCIAAVMKECHLVIQSLRSRTLDAEIDVLCAVLYSNHNRMGHHKPHLALKQVEQCLKRLKNMNLEGSIEDLSELFSSRVLYKGVLKKLISLYEPLFALLQEVSRIQPMSYFKDFAFPSDVTEFLGQPYLEVFKEKMPTAFAAKGVTKLLNKLFLVKEQPRVYREGTLRGISKIAKQMEINLQNTVDLGQPVKNKVSKGN</sequence>
<dbReference type="Proteomes" id="UP000694385">
    <property type="component" value="Unassembled WGS sequence"/>
</dbReference>
<evidence type="ECO:0000259" key="1">
    <source>
        <dbReference type="Pfam" id="PF14780"/>
    </source>
</evidence>
<protein>
    <recommendedName>
        <fullName evidence="1">Nucleolus and neural progenitor protein-like N-terminal domain-containing protein</fullName>
    </recommendedName>
</protein>
<dbReference type="OMA" id="KQMEINL"/>